<organism evidence="2 3">
    <name type="scientific">Pyrodictium occultum</name>
    <dbReference type="NCBI Taxonomy" id="2309"/>
    <lineage>
        <taxon>Archaea</taxon>
        <taxon>Thermoproteota</taxon>
        <taxon>Thermoprotei</taxon>
        <taxon>Desulfurococcales</taxon>
        <taxon>Pyrodictiaceae</taxon>
        <taxon>Pyrodictium</taxon>
    </lineage>
</organism>
<protein>
    <recommendedName>
        <fullName evidence="4">MacB-like periplasmic core domain-containing protein</fullName>
    </recommendedName>
</protein>
<accession>A0A0V8RS00</accession>
<sequence>MGVLESRRYALLAAATALYILAVLVNAGIIDVLYTLPDYITEPRRAPTPYYLVLSSYSLAPFTSRIDGHALEETLRRLTGVEKVVYEVLALVEYHGTDIVVRGVRGEDLVIVAGSYKVLGRPFDDHCIGCVWPGSALARELGLHRGDVIVVYSPFTRSDYALRVEGVLHASGPLSYELVTNPATAMAIRGLGPGSTSIAIVFLDSLEGFERAVRLLGLPAAEKSMVGRALLALRSHGGGVSASAYESYTSMLLSRVGLSRSLLLALQAAVTLLLGLGFYTLGQSLVLGSSEELELLHELGLPLRSARACITALALAHYAAAGLAAAAAAWRILPGVRLGILHYRVGLVPDASILAASLALGAAMLAAGVWMVKPDGRA</sequence>
<dbReference type="Proteomes" id="UP000053352">
    <property type="component" value="Unassembled WGS sequence"/>
</dbReference>
<keyword evidence="1" id="KW-1133">Transmembrane helix</keyword>
<keyword evidence="1" id="KW-0812">Transmembrane</keyword>
<feature type="transmembrane region" description="Helical" evidence="1">
    <location>
        <begin position="353"/>
        <end position="372"/>
    </location>
</feature>
<comment type="caution">
    <text evidence="2">The sequence shown here is derived from an EMBL/GenBank/DDBJ whole genome shotgun (WGS) entry which is preliminary data.</text>
</comment>
<proteinExistence type="predicted"/>
<reference evidence="2 3" key="1">
    <citation type="submission" date="2015-11" db="EMBL/GenBank/DDBJ databases">
        <title>Genome sequence of Pyrodictium occultum PL-19, a marine hyperthermophilic archaeon isolated from Volcano, Italy.</title>
        <authorList>
            <person name="Utturkar S."/>
            <person name="Huber H."/>
            <person name="Leptihn S."/>
            <person name="Brown S."/>
            <person name="Stetter K.O."/>
            <person name="Podar M."/>
        </authorList>
    </citation>
    <scope>NUCLEOTIDE SEQUENCE [LARGE SCALE GENOMIC DNA]</scope>
    <source>
        <strain evidence="2 3">PL-19</strain>
    </source>
</reference>
<keyword evidence="3" id="KW-1185">Reference proteome</keyword>
<evidence type="ECO:0000313" key="2">
    <source>
        <dbReference type="EMBL" id="KSW10754.1"/>
    </source>
</evidence>
<dbReference type="STRING" id="2309.CF15_08205"/>
<dbReference type="RefSeq" id="WP_058371520.1">
    <property type="nucleotide sequence ID" value="NZ_LNTB01000002.1"/>
</dbReference>
<feature type="transmembrane region" description="Helical" evidence="1">
    <location>
        <begin position="308"/>
        <end position="333"/>
    </location>
</feature>
<dbReference type="OrthoDB" id="384595at2157"/>
<gene>
    <name evidence="2" type="ORF">CF15_08205</name>
</gene>
<name>A0A0V8RS00_PYROC</name>
<feature type="transmembrane region" description="Helical" evidence="1">
    <location>
        <begin position="262"/>
        <end position="287"/>
    </location>
</feature>
<dbReference type="AlphaFoldDB" id="A0A0V8RS00"/>
<dbReference type="EMBL" id="LNTB01000002">
    <property type="protein sequence ID" value="KSW10754.1"/>
    <property type="molecule type" value="Genomic_DNA"/>
</dbReference>
<evidence type="ECO:0000313" key="3">
    <source>
        <dbReference type="Proteomes" id="UP000053352"/>
    </source>
</evidence>
<keyword evidence="1" id="KW-0472">Membrane</keyword>
<evidence type="ECO:0008006" key="4">
    <source>
        <dbReference type="Google" id="ProtNLM"/>
    </source>
</evidence>
<evidence type="ECO:0000256" key="1">
    <source>
        <dbReference type="SAM" id="Phobius"/>
    </source>
</evidence>